<gene>
    <name evidence="1" type="ORF">L1987_78996</name>
</gene>
<evidence type="ECO:0000313" key="1">
    <source>
        <dbReference type="EMBL" id="KAI3695990.1"/>
    </source>
</evidence>
<sequence>MLWWWSTLFFLSIHGSQAQQTYVDNRQLDCNINYTTAYGYTCNGPSSCRSYLTFRSQPPRYNTPSSIAALLNSNPNDITTLNNFSSNSATIPADTVVVVPISNCSCSGEWYQHNASYELQGTNETYFSVANNTYEGLSTCQAMISQSTYDFRNLSVGNNITVPLRCACPTANQTAAGIRYLLTYLITWGNTYEYMSTLFAGVDVQSILDANSLSPEHIIFPFTPILIPLRTEPTRINNSATPAPPPAPPVIPVTPTTGGGSGSSSKWTIVGVGIGVGLLLIVSVSGVLVWFFRKRKNQRRRQSVLPAKYTPAIPPESNSWSISSEGVRIAVGSLTVYKYDELLKATGDFSDENRVKGSVYRGIFNGDSAAVKVMRGDVSEEINVLKQINHSNIIRLSGFCLHQGNTYLVYEFADNGSVSDWLHSTAKNTKYDSVLEWKQRVQIAHDIADALNYLHNFITPPYIHKNLTCSNVLLDAHMRAKITNFGLARSVEEKENGELQLTRHVVGTFGYMPPEYIENGLITPKMDVFALGVLISELLSGKEAATRSPLGGDEKDVVGLEEMQLSEMVREVVRGGDNVREKLGGFMDGRLRGEYPVELAYSMAEIASKCVAVDLNDRPSVAEVFVALSKILSSSLDWDPSDELEHSRSLSHGR</sequence>
<organism evidence="1 2">
    <name type="scientific">Smallanthus sonchifolius</name>
    <dbReference type="NCBI Taxonomy" id="185202"/>
    <lineage>
        <taxon>Eukaryota</taxon>
        <taxon>Viridiplantae</taxon>
        <taxon>Streptophyta</taxon>
        <taxon>Embryophyta</taxon>
        <taxon>Tracheophyta</taxon>
        <taxon>Spermatophyta</taxon>
        <taxon>Magnoliopsida</taxon>
        <taxon>eudicotyledons</taxon>
        <taxon>Gunneridae</taxon>
        <taxon>Pentapetalae</taxon>
        <taxon>asterids</taxon>
        <taxon>campanulids</taxon>
        <taxon>Asterales</taxon>
        <taxon>Asteraceae</taxon>
        <taxon>Asteroideae</taxon>
        <taxon>Heliantheae alliance</taxon>
        <taxon>Millerieae</taxon>
        <taxon>Smallanthus</taxon>
    </lineage>
</organism>
<proteinExistence type="predicted"/>
<dbReference type="EMBL" id="CM042043">
    <property type="protein sequence ID" value="KAI3695990.1"/>
    <property type="molecule type" value="Genomic_DNA"/>
</dbReference>
<protein>
    <submittedName>
        <fullName evidence="1">Uncharacterized protein</fullName>
    </submittedName>
</protein>
<reference evidence="1 2" key="2">
    <citation type="journal article" date="2022" name="Mol. Ecol. Resour.">
        <title>The genomes of chicory, endive, great burdock and yacon provide insights into Asteraceae paleo-polyploidization history and plant inulin production.</title>
        <authorList>
            <person name="Fan W."/>
            <person name="Wang S."/>
            <person name="Wang H."/>
            <person name="Wang A."/>
            <person name="Jiang F."/>
            <person name="Liu H."/>
            <person name="Zhao H."/>
            <person name="Xu D."/>
            <person name="Zhang Y."/>
        </authorList>
    </citation>
    <scope>NUCLEOTIDE SEQUENCE [LARGE SCALE GENOMIC DNA]</scope>
    <source>
        <strain evidence="2">cv. Yunnan</strain>
        <tissue evidence="1">Leaves</tissue>
    </source>
</reference>
<comment type="caution">
    <text evidence="1">The sequence shown here is derived from an EMBL/GenBank/DDBJ whole genome shotgun (WGS) entry which is preliminary data.</text>
</comment>
<evidence type="ECO:0000313" key="2">
    <source>
        <dbReference type="Proteomes" id="UP001056120"/>
    </source>
</evidence>
<name>A0ACB8ZE71_9ASTR</name>
<accession>A0ACB8ZE71</accession>
<keyword evidence="2" id="KW-1185">Reference proteome</keyword>
<reference evidence="2" key="1">
    <citation type="journal article" date="2022" name="Mol. Ecol. Resour.">
        <title>The genomes of chicory, endive, great burdock and yacon provide insights into Asteraceae palaeo-polyploidization history and plant inulin production.</title>
        <authorList>
            <person name="Fan W."/>
            <person name="Wang S."/>
            <person name="Wang H."/>
            <person name="Wang A."/>
            <person name="Jiang F."/>
            <person name="Liu H."/>
            <person name="Zhao H."/>
            <person name="Xu D."/>
            <person name="Zhang Y."/>
        </authorList>
    </citation>
    <scope>NUCLEOTIDE SEQUENCE [LARGE SCALE GENOMIC DNA]</scope>
    <source>
        <strain evidence="2">cv. Yunnan</strain>
    </source>
</reference>
<dbReference type="Proteomes" id="UP001056120">
    <property type="component" value="Linkage Group LG26"/>
</dbReference>